<dbReference type="SUPFAM" id="SSF52980">
    <property type="entry name" value="Restriction endonuclease-like"/>
    <property type="match status" value="1"/>
</dbReference>
<dbReference type="RefSeq" id="WP_201311746.1">
    <property type="nucleotide sequence ID" value="NZ_BLYI01000049.1"/>
</dbReference>
<comment type="caution">
    <text evidence="1">The sequence shown here is derived from an EMBL/GenBank/DDBJ whole genome shotgun (WGS) entry which is preliminary data.</text>
</comment>
<accession>A0A916Q7X3</accession>
<evidence type="ECO:0008006" key="3">
    <source>
        <dbReference type="Google" id="ProtNLM"/>
    </source>
</evidence>
<reference evidence="1" key="1">
    <citation type="submission" date="2020-06" db="EMBL/GenBank/DDBJ databases">
        <title>Characterization of fructooligosaccharide metabolism and fructooligosaccharide-degrading enzymes in human commensal butyrate producers.</title>
        <authorList>
            <person name="Tanno H."/>
            <person name="Fujii T."/>
            <person name="Hirano K."/>
            <person name="Maeno S."/>
            <person name="Tonozuka T."/>
            <person name="Sakamoto M."/>
            <person name="Ohkuma M."/>
            <person name="Tochio T."/>
            <person name="Endo A."/>
        </authorList>
    </citation>
    <scope>NUCLEOTIDE SEQUENCE</scope>
    <source>
        <strain evidence="1">JCM 17466</strain>
    </source>
</reference>
<dbReference type="GO" id="GO:0009036">
    <property type="term" value="F:type II site-specific deoxyribonuclease activity"/>
    <property type="evidence" value="ECO:0007669"/>
    <property type="project" value="InterPro"/>
</dbReference>
<dbReference type="EMBL" id="BLYI01000049">
    <property type="protein sequence ID" value="GFO86059.1"/>
    <property type="molecule type" value="Genomic_DNA"/>
</dbReference>
<evidence type="ECO:0000313" key="1">
    <source>
        <dbReference type="EMBL" id="GFO86059.1"/>
    </source>
</evidence>
<dbReference type="GO" id="GO:0009307">
    <property type="term" value="P:DNA restriction-modification system"/>
    <property type="evidence" value="ECO:0007669"/>
    <property type="project" value="InterPro"/>
</dbReference>
<protein>
    <recommendedName>
        <fullName evidence="3">AlwI restriction endonuclease</fullName>
    </recommendedName>
</protein>
<organism evidence="1 2">
    <name type="scientific">Anaerostipes butyraticus</name>
    <dbReference type="NCBI Taxonomy" id="645466"/>
    <lineage>
        <taxon>Bacteria</taxon>
        <taxon>Bacillati</taxon>
        <taxon>Bacillota</taxon>
        <taxon>Clostridia</taxon>
        <taxon>Lachnospirales</taxon>
        <taxon>Lachnospiraceae</taxon>
        <taxon>Anaerostipes</taxon>
    </lineage>
</organism>
<proteinExistence type="predicted"/>
<name>A0A916Q7X3_9FIRM</name>
<evidence type="ECO:0000313" key="2">
    <source>
        <dbReference type="Proteomes" id="UP000613208"/>
    </source>
</evidence>
<dbReference type="AlphaFoldDB" id="A0A916Q7X3"/>
<dbReference type="Gene3D" id="3.40.91.30">
    <property type="match status" value="1"/>
</dbReference>
<dbReference type="InterPro" id="IPR011335">
    <property type="entry name" value="Restrct_endonuc-II-like"/>
</dbReference>
<dbReference type="Proteomes" id="UP000613208">
    <property type="component" value="Unassembled WGS sequence"/>
</dbReference>
<gene>
    <name evidence="1" type="ORF">ANBU17_24060</name>
</gene>
<sequence>MLNYWWVTRPKRKLNSIPEVLAAFADLSLNEEWDGQRNSHLAYEDALEQAGLKRKGERRDQTGGGARTYKAWLVSLGLIFVQESTGKIKLTLAGEAIMNGDSPVEILKGQILKYQFPSAFSIGRGVRVAPRFKIRPFRFLLRLLMDEKVGYLTEEEIAKIVVTEAENESVKCYNYIVDRIEQFRSYGDDCLEEDFFEKYKSSKGGVNPEHPYRHLTDLANTLVNWLEYTQLVKREDKKVAVLDDKIPEVQQILSYTPNFIDRPEQHEYFQRKYGLDPKHKKDNRNLTLTKTVTAAMIAKQKIMQAYIVESMERPITRITPKVVDYIVHVTGINGKTVENVLIETYPNGSVGAFMTRYFEMAFKGRDEATEFEKATVELFQDVFGYKAKHVGPIGLTPDVLLLSDSDGYQAIIDNKAYHKYSISNDHYNRMVHNYIENLANYSDSSDRLAFFSYIAGGFGKNIDKQIQSVANATGVNGSAISVTNMIKMVEQHNKVPYSHKKLCEIFSVNRQVLMQDLILREE</sequence>
<keyword evidence="2" id="KW-1185">Reference proteome</keyword>